<dbReference type="SUPFAM" id="SSF82549">
    <property type="entry name" value="DAK1/DegV-like"/>
    <property type="match status" value="1"/>
</dbReference>
<evidence type="ECO:0000313" key="3">
    <source>
        <dbReference type="EMBL" id="KMM38930.1"/>
    </source>
</evidence>
<dbReference type="AlphaFoldDB" id="A0A0J6D0R9"/>
<organism evidence="3 4">
    <name type="scientific">Guptibacillus hwajinpoensis</name>
    <dbReference type="NCBI Taxonomy" id="208199"/>
    <lineage>
        <taxon>Bacteria</taxon>
        <taxon>Bacillati</taxon>
        <taxon>Bacillota</taxon>
        <taxon>Bacilli</taxon>
        <taxon>Bacillales</taxon>
        <taxon>Guptibacillaceae</taxon>
        <taxon>Guptibacillus</taxon>
    </lineage>
</organism>
<keyword evidence="4" id="KW-1185">Reference proteome</keyword>
<comment type="function">
    <text evidence="1">May bind long-chain fatty acids, such as palmitate, and may play a role in lipid transport or fatty acid metabolism.</text>
</comment>
<dbReference type="RefSeq" id="WP_048310098.1">
    <property type="nucleotide sequence ID" value="NZ_CP119526.1"/>
</dbReference>
<dbReference type="InterPro" id="IPR050270">
    <property type="entry name" value="DegV_domain_contain"/>
</dbReference>
<name>A0A0J6D0R9_9BACL</name>
<dbReference type="PATRIC" id="fig|157733.3.peg.3585"/>
<dbReference type="Pfam" id="PF02645">
    <property type="entry name" value="DegV"/>
    <property type="match status" value="1"/>
</dbReference>
<sequence length="284" mass="31391">MNVKIITDSASDLPDELITKYDIDIMPLVVIMGNDEFYDREDIHAKELYKALREGEMAKTSQIPPARMKETFVKYAEQGQPFIYIALSSGISGTYQSASIIKNEVQEEFPNVQMEVIDSKAASLGYGLMAISAAELASNGKTADEIKQHLSTTYLTHMEHIFTVDDLEFLQRGGRVSRASAFVGGMLKIKPVLHVEDGKLVPIEKIRGKNKVVKRMVDIMKERGVNLQSQLIGITHGDDLESAEKLKSAIQEAFGSERFVIHEVGATIGSHSGPGTLALFFLNK</sequence>
<dbReference type="PANTHER" id="PTHR33434">
    <property type="entry name" value="DEGV DOMAIN-CONTAINING PROTEIN DR_1986-RELATED"/>
    <property type="match status" value="1"/>
</dbReference>
<evidence type="ECO:0000256" key="2">
    <source>
        <dbReference type="ARBA" id="ARBA00023121"/>
    </source>
</evidence>
<accession>A0A0J6D0R9</accession>
<reference evidence="3" key="1">
    <citation type="submission" date="2015-06" db="EMBL/GenBank/DDBJ databases">
        <authorList>
            <person name="Liu B."/>
            <person name="Wang J."/>
            <person name="Zhu Y."/>
            <person name="Liu G."/>
            <person name="Chen Q."/>
            <person name="Zheng C."/>
            <person name="Che J."/>
            <person name="Ge C."/>
            <person name="Shi H."/>
            <person name="Pan Z."/>
            <person name="Liu X."/>
        </authorList>
    </citation>
    <scope>NUCLEOTIDE SEQUENCE [LARGE SCALE GENOMIC DNA]</scope>
    <source>
        <strain evidence="3">DSM 16346</strain>
    </source>
</reference>
<proteinExistence type="predicted"/>
<dbReference type="PROSITE" id="PS51482">
    <property type="entry name" value="DEGV"/>
    <property type="match status" value="1"/>
</dbReference>
<dbReference type="Gene3D" id="3.40.50.10170">
    <property type="match status" value="1"/>
</dbReference>
<dbReference type="Proteomes" id="UP000035996">
    <property type="component" value="Unassembled WGS sequence"/>
</dbReference>
<evidence type="ECO:0000256" key="1">
    <source>
        <dbReference type="ARBA" id="ARBA00003238"/>
    </source>
</evidence>
<dbReference type="GO" id="GO:0008289">
    <property type="term" value="F:lipid binding"/>
    <property type="evidence" value="ECO:0007669"/>
    <property type="project" value="UniProtKB-KW"/>
</dbReference>
<dbReference type="InterPro" id="IPR003797">
    <property type="entry name" value="DegV"/>
</dbReference>
<dbReference type="OrthoDB" id="9780660at2"/>
<gene>
    <name evidence="3" type="ORF">AB986_06670</name>
</gene>
<dbReference type="STRING" id="157733.AB986_06670"/>
<dbReference type="PANTHER" id="PTHR33434:SF3">
    <property type="entry name" value="DEGV DOMAIN-CONTAINING PROTEIN YITS"/>
    <property type="match status" value="1"/>
</dbReference>
<dbReference type="Gene3D" id="3.30.1180.10">
    <property type="match status" value="1"/>
</dbReference>
<keyword evidence="2" id="KW-0446">Lipid-binding</keyword>
<dbReference type="NCBIfam" id="TIGR00762">
    <property type="entry name" value="DegV"/>
    <property type="match status" value="1"/>
</dbReference>
<dbReference type="EMBL" id="LELK01000001">
    <property type="protein sequence ID" value="KMM38930.1"/>
    <property type="molecule type" value="Genomic_DNA"/>
</dbReference>
<dbReference type="InterPro" id="IPR043168">
    <property type="entry name" value="DegV_C"/>
</dbReference>
<evidence type="ECO:0000313" key="4">
    <source>
        <dbReference type="Proteomes" id="UP000035996"/>
    </source>
</evidence>
<protein>
    <submittedName>
        <fullName evidence="3">DegV family protein</fullName>
    </submittedName>
</protein>
<comment type="caution">
    <text evidence="3">The sequence shown here is derived from an EMBL/GenBank/DDBJ whole genome shotgun (WGS) entry which is preliminary data.</text>
</comment>